<dbReference type="OrthoDB" id="7809892at2759"/>
<proteinExistence type="predicted"/>
<evidence type="ECO:0000313" key="2">
    <source>
        <dbReference type="EMBL" id="SPP77099.1"/>
    </source>
</evidence>
<accession>A0A3B0JTT2</accession>
<dbReference type="InterPro" id="IPR032675">
    <property type="entry name" value="LRR_dom_sf"/>
</dbReference>
<keyword evidence="3" id="KW-1185">Reference proteome</keyword>
<dbReference type="Gene3D" id="1.20.1280.50">
    <property type="match status" value="1"/>
</dbReference>
<reference evidence="3" key="1">
    <citation type="submission" date="2018-01" db="EMBL/GenBank/DDBJ databases">
        <authorList>
            <person name="Alioto T."/>
            <person name="Alioto T."/>
        </authorList>
    </citation>
    <scope>NUCLEOTIDE SEQUENCE [LARGE SCALE GENOMIC DNA]</scope>
</reference>
<dbReference type="Gene3D" id="3.80.10.10">
    <property type="entry name" value="Ribonuclease Inhibitor"/>
    <property type="match status" value="1"/>
</dbReference>
<dbReference type="InterPro" id="IPR036047">
    <property type="entry name" value="F-box-like_dom_sf"/>
</dbReference>
<protein>
    <recommendedName>
        <fullName evidence="1">F-box domain-containing protein</fullName>
    </recommendedName>
</protein>
<dbReference type="EMBL" id="OUUW01000002">
    <property type="protein sequence ID" value="SPP77099.1"/>
    <property type="molecule type" value="Genomic_DNA"/>
</dbReference>
<feature type="domain" description="F-box" evidence="1">
    <location>
        <begin position="3"/>
        <end position="51"/>
    </location>
</feature>
<dbReference type="AlphaFoldDB" id="A0A3B0JTT2"/>
<evidence type="ECO:0000313" key="3">
    <source>
        <dbReference type="Proteomes" id="UP000268350"/>
    </source>
</evidence>
<dbReference type="PROSITE" id="PS50181">
    <property type="entry name" value="FBOX"/>
    <property type="match status" value="1"/>
</dbReference>
<dbReference type="InterPro" id="IPR001810">
    <property type="entry name" value="F-box_dom"/>
</dbReference>
<organism evidence="2 3">
    <name type="scientific">Drosophila guanche</name>
    <name type="common">Fruit fly</name>
    <dbReference type="NCBI Taxonomy" id="7266"/>
    <lineage>
        <taxon>Eukaryota</taxon>
        <taxon>Metazoa</taxon>
        <taxon>Ecdysozoa</taxon>
        <taxon>Arthropoda</taxon>
        <taxon>Hexapoda</taxon>
        <taxon>Insecta</taxon>
        <taxon>Pterygota</taxon>
        <taxon>Neoptera</taxon>
        <taxon>Endopterygota</taxon>
        <taxon>Diptera</taxon>
        <taxon>Brachycera</taxon>
        <taxon>Muscomorpha</taxon>
        <taxon>Ephydroidea</taxon>
        <taxon>Drosophilidae</taxon>
        <taxon>Drosophila</taxon>
        <taxon>Sophophora</taxon>
    </lineage>
</organism>
<sequence>METTSFVDLNDDCIAGILKRLPARDHMHFGQVCSRFRNVQNDYAAGLYKRLELTDSDQELRLLRKAGEHVRILFLSLEEEPTPRGVLPKTLGALANLERITLKCEIGPSCCDINCIIKCIEKLHKIESVGLIRGVADKTLSSVDKYADSVDLHSSFVVDVEENGLQEDTFRIGVLPFGNGSIEKALADMVPHLTHVREVDLTLDRPAREYLPITQIPELHTLSLFWNHVPMGPLLPLLSALAAAHSGNLINLVLGVRHLEPDEVKEIARIHSLQDLQLYFAKPSYIYHLTELRNLVRLRFNEQFEQGTLSSPVLAVIQACPNLTYLHLENVMSNDFIYKTFAVLQQTRDLRDPKTLFLAVPQEQVRGTLQDPNIERYIHLFGY</sequence>
<dbReference type="Proteomes" id="UP000268350">
    <property type="component" value="Unassembled WGS sequence"/>
</dbReference>
<name>A0A3B0JTT2_DROGU</name>
<dbReference type="SUPFAM" id="SSF52047">
    <property type="entry name" value="RNI-like"/>
    <property type="match status" value="1"/>
</dbReference>
<gene>
    <name evidence="2" type="ORF">DGUA_6G007739</name>
</gene>
<dbReference type="SUPFAM" id="SSF81383">
    <property type="entry name" value="F-box domain"/>
    <property type="match status" value="1"/>
</dbReference>
<dbReference type="Pfam" id="PF00646">
    <property type="entry name" value="F-box"/>
    <property type="match status" value="1"/>
</dbReference>
<evidence type="ECO:0000259" key="1">
    <source>
        <dbReference type="PROSITE" id="PS50181"/>
    </source>
</evidence>